<proteinExistence type="predicted"/>
<dbReference type="EMBL" id="JAUJYO010000010">
    <property type="protein sequence ID" value="KAK1306448.1"/>
    <property type="molecule type" value="Genomic_DNA"/>
</dbReference>
<sequence>MMTGRCHTFLEREIRQRIYLQHITRQGEKLSYNHHKYGMNWQRLSRRIGIQKDT</sequence>
<evidence type="ECO:0000313" key="1">
    <source>
        <dbReference type="EMBL" id="KAK1306448.1"/>
    </source>
</evidence>
<accession>A0AAV9DYM5</accession>
<reference evidence="1" key="2">
    <citation type="submission" date="2023-06" db="EMBL/GenBank/DDBJ databases">
        <authorList>
            <person name="Ma L."/>
            <person name="Liu K.-W."/>
            <person name="Li Z."/>
            <person name="Hsiao Y.-Y."/>
            <person name="Qi Y."/>
            <person name="Fu T."/>
            <person name="Tang G."/>
            <person name="Zhang D."/>
            <person name="Sun W.-H."/>
            <person name="Liu D.-K."/>
            <person name="Li Y."/>
            <person name="Chen G.-Z."/>
            <person name="Liu X.-D."/>
            <person name="Liao X.-Y."/>
            <person name="Jiang Y.-T."/>
            <person name="Yu X."/>
            <person name="Hao Y."/>
            <person name="Huang J."/>
            <person name="Zhao X.-W."/>
            <person name="Ke S."/>
            <person name="Chen Y.-Y."/>
            <person name="Wu W.-L."/>
            <person name="Hsu J.-L."/>
            <person name="Lin Y.-F."/>
            <person name="Huang M.-D."/>
            <person name="Li C.-Y."/>
            <person name="Huang L."/>
            <person name="Wang Z.-W."/>
            <person name="Zhao X."/>
            <person name="Zhong W.-Y."/>
            <person name="Peng D.-H."/>
            <person name="Ahmad S."/>
            <person name="Lan S."/>
            <person name="Zhang J.-S."/>
            <person name="Tsai W.-C."/>
            <person name="Van De Peer Y."/>
            <person name="Liu Z.-J."/>
        </authorList>
    </citation>
    <scope>NUCLEOTIDE SEQUENCE</scope>
    <source>
        <strain evidence="1">CP</strain>
        <tissue evidence="1">Leaves</tissue>
    </source>
</reference>
<dbReference type="Proteomes" id="UP001180020">
    <property type="component" value="Unassembled WGS sequence"/>
</dbReference>
<organism evidence="1 2">
    <name type="scientific">Acorus calamus</name>
    <name type="common">Sweet flag</name>
    <dbReference type="NCBI Taxonomy" id="4465"/>
    <lineage>
        <taxon>Eukaryota</taxon>
        <taxon>Viridiplantae</taxon>
        <taxon>Streptophyta</taxon>
        <taxon>Embryophyta</taxon>
        <taxon>Tracheophyta</taxon>
        <taxon>Spermatophyta</taxon>
        <taxon>Magnoliopsida</taxon>
        <taxon>Liliopsida</taxon>
        <taxon>Acoraceae</taxon>
        <taxon>Acorus</taxon>
    </lineage>
</organism>
<dbReference type="AlphaFoldDB" id="A0AAV9DYM5"/>
<protein>
    <submittedName>
        <fullName evidence="1">Uncharacterized protein</fullName>
    </submittedName>
</protein>
<keyword evidence="2" id="KW-1185">Reference proteome</keyword>
<comment type="caution">
    <text evidence="1">The sequence shown here is derived from an EMBL/GenBank/DDBJ whole genome shotgun (WGS) entry which is preliminary data.</text>
</comment>
<gene>
    <name evidence="1" type="ORF">QJS10_CPA10g00634</name>
</gene>
<evidence type="ECO:0000313" key="2">
    <source>
        <dbReference type="Proteomes" id="UP001180020"/>
    </source>
</evidence>
<name>A0AAV9DYM5_ACOCL</name>
<reference evidence="1" key="1">
    <citation type="journal article" date="2023" name="Nat. Commun.">
        <title>Diploid and tetraploid genomes of Acorus and the evolution of monocots.</title>
        <authorList>
            <person name="Ma L."/>
            <person name="Liu K.W."/>
            <person name="Li Z."/>
            <person name="Hsiao Y.Y."/>
            <person name="Qi Y."/>
            <person name="Fu T."/>
            <person name="Tang G.D."/>
            <person name="Zhang D."/>
            <person name="Sun W.H."/>
            <person name="Liu D.K."/>
            <person name="Li Y."/>
            <person name="Chen G.Z."/>
            <person name="Liu X.D."/>
            <person name="Liao X.Y."/>
            <person name="Jiang Y.T."/>
            <person name="Yu X."/>
            <person name="Hao Y."/>
            <person name="Huang J."/>
            <person name="Zhao X.W."/>
            <person name="Ke S."/>
            <person name="Chen Y.Y."/>
            <person name="Wu W.L."/>
            <person name="Hsu J.L."/>
            <person name="Lin Y.F."/>
            <person name="Huang M.D."/>
            <person name="Li C.Y."/>
            <person name="Huang L."/>
            <person name="Wang Z.W."/>
            <person name="Zhao X."/>
            <person name="Zhong W.Y."/>
            <person name="Peng D.H."/>
            <person name="Ahmad S."/>
            <person name="Lan S."/>
            <person name="Zhang J.S."/>
            <person name="Tsai W.C."/>
            <person name="Van de Peer Y."/>
            <person name="Liu Z.J."/>
        </authorList>
    </citation>
    <scope>NUCLEOTIDE SEQUENCE</scope>
    <source>
        <strain evidence="1">CP</strain>
    </source>
</reference>